<keyword evidence="3" id="KW-1185">Reference proteome</keyword>
<name>A0A540MWX3_MALBA</name>
<accession>A0A540MWX3</accession>
<feature type="compositionally biased region" description="Basic residues" evidence="1">
    <location>
        <begin position="113"/>
        <end position="126"/>
    </location>
</feature>
<dbReference type="Proteomes" id="UP000315295">
    <property type="component" value="Unassembled WGS sequence"/>
</dbReference>
<reference evidence="2 3" key="1">
    <citation type="journal article" date="2019" name="G3 (Bethesda)">
        <title>Sequencing of a Wild Apple (Malus baccata) Genome Unravels the Differences Between Cultivated and Wild Apple Species Regarding Disease Resistance and Cold Tolerance.</title>
        <authorList>
            <person name="Chen X."/>
        </authorList>
    </citation>
    <scope>NUCLEOTIDE SEQUENCE [LARGE SCALE GENOMIC DNA]</scope>
    <source>
        <strain evidence="3">cv. Shandingzi</strain>
        <tissue evidence="2">Leaves</tissue>
    </source>
</reference>
<proteinExistence type="predicted"/>
<evidence type="ECO:0000256" key="1">
    <source>
        <dbReference type="SAM" id="MobiDB-lite"/>
    </source>
</evidence>
<gene>
    <name evidence="2" type="ORF">C1H46_011103</name>
</gene>
<dbReference type="EMBL" id="VIEB01000158">
    <property type="protein sequence ID" value="TQE03291.1"/>
    <property type="molecule type" value="Genomic_DNA"/>
</dbReference>
<organism evidence="2 3">
    <name type="scientific">Malus baccata</name>
    <name type="common">Siberian crab apple</name>
    <name type="synonym">Pyrus baccata</name>
    <dbReference type="NCBI Taxonomy" id="106549"/>
    <lineage>
        <taxon>Eukaryota</taxon>
        <taxon>Viridiplantae</taxon>
        <taxon>Streptophyta</taxon>
        <taxon>Embryophyta</taxon>
        <taxon>Tracheophyta</taxon>
        <taxon>Spermatophyta</taxon>
        <taxon>Magnoliopsida</taxon>
        <taxon>eudicotyledons</taxon>
        <taxon>Gunneridae</taxon>
        <taxon>Pentapetalae</taxon>
        <taxon>rosids</taxon>
        <taxon>fabids</taxon>
        <taxon>Rosales</taxon>
        <taxon>Rosaceae</taxon>
        <taxon>Amygdaloideae</taxon>
        <taxon>Maleae</taxon>
        <taxon>Malus</taxon>
    </lineage>
</organism>
<evidence type="ECO:0000313" key="2">
    <source>
        <dbReference type="EMBL" id="TQE03291.1"/>
    </source>
</evidence>
<protein>
    <submittedName>
        <fullName evidence="2">Uncharacterized protein</fullName>
    </submittedName>
</protein>
<sequence length="126" mass="14044">MDNRINIDPIPNSMRLLPKCSMHIFSTAQDSSGFTTPNGMDNRINIDPIPNSMRLLPKCSMHVNAGGAPTTWVSVGSSSNPGSMAREPVWVRVEEDDSRNEELKRKATAMECKRKKKKGGGRRTWD</sequence>
<dbReference type="AlphaFoldDB" id="A0A540MWX3"/>
<evidence type="ECO:0000313" key="3">
    <source>
        <dbReference type="Proteomes" id="UP000315295"/>
    </source>
</evidence>
<feature type="region of interest" description="Disordered" evidence="1">
    <location>
        <begin position="96"/>
        <end position="126"/>
    </location>
</feature>
<comment type="caution">
    <text evidence="2">The sequence shown here is derived from an EMBL/GenBank/DDBJ whole genome shotgun (WGS) entry which is preliminary data.</text>
</comment>